<feature type="region of interest" description="Disordered" evidence="1">
    <location>
        <begin position="106"/>
        <end position="133"/>
    </location>
</feature>
<protein>
    <submittedName>
        <fullName evidence="3">Uncharacterized protein</fullName>
    </submittedName>
</protein>
<reference evidence="3" key="1">
    <citation type="submission" date="2022-10" db="EMBL/GenBank/DDBJ databases">
        <title>The complete genomes of actinobacterial strains from the NBC collection.</title>
        <authorList>
            <person name="Joergensen T.S."/>
            <person name="Alvarez Arevalo M."/>
            <person name="Sterndorff E.B."/>
            <person name="Faurdal D."/>
            <person name="Vuksanovic O."/>
            <person name="Mourched A.-S."/>
            <person name="Charusanti P."/>
            <person name="Shaw S."/>
            <person name="Blin K."/>
            <person name="Weber T."/>
        </authorList>
    </citation>
    <scope>NUCLEOTIDE SEQUENCE</scope>
    <source>
        <strain evidence="3">NBC_00093</strain>
    </source>
</reference>
<name>A0AAU2A0N2_9ACTN</name>
<evidence type="ECO:0000256" key="2">
    <source>
        <dbReference type="SAM" id="SignalP"/>
    </source>
</evidence>
<feature type="signal peptide" evidence="2">
    <location>
        <begin position="1"/>
        <end position="35"/>
    </location>
</feature>
<accession>A0AAU2A0N2</accession>
<sequence length="133" mass="13790">MQNFSSVKRKTLSSVAVLAALTLAASVAAVGTAQAAVKVTVTGTVSCAKFDDSVPKTVTITPKKGVAGEDEPPGEEKVEQYTIKLTGIPNTGTTATFKVVCEDDEGDTNTYKNKNVPIKKPPNGPLTVNLPVA</sequence>
<feature type="chain" id="PRO_5043827236" evidence="2">
    <location>
        <begin position="36"/>
        <end position="133"/>
    </location>
</feature>
<keyword evidence="2" id="KW-0732">Signal</keyword>
<organism evidence="3">
    <name type="scientific">Streptomyces sp. NBC_00093</name>
    <dbReference type="NCBI Taxonomy" id="2975649"/>
    <lineage>
        <taxon>Bacteria</taxon>
        <taxon>Bacillati</taxon>
        <taxon>Actinomycetota</taxon>
        <taxon>Actinomycetes</taxon>
        <taxon>Kitasatosporales</taxon>
        <taxon>Streptomycetaceae</taxon>
        <taxon>Streptomyces</taxon>
    </lineage>
</organism>
<evidence type="ECO:0000313" key="3">
    <source>
        <dbReference type="EMBL" id="WTT18184.1"/>
    </source>
</evidence>
<gene>
    <name evidence="3" type="ORF">OHA22_22905</name>
</gene>
<dbReference type="EMBL" id="CP108222">
    <property type="protein sequence ID" value="WTT18184.1"/>
    <property type="molecule type" value="Genomic_DNA"/>
</dbReference>
<proteinExistence type="predicted"/>
<evidence type="ECO:0000256" key="1">
    <source>
        <dbReference type="SAM" id="MobiDB-lite"/>
    </source>
</evidence>
<dbReference type="AlphaFoldDB" id="A0AAU2A0N2"/>